<proteinExistence type="predicted"/>
<dbReference type="Gene3D" id="3.30.300.250">
    <property type="match status" value="1"/>
</dbReference>
<protein>
    <recommendedName>
        <fullName evidence="4">Quorum-sensing-regulated virulence factor</fullName>
    </recommendedName>
</protein>
<reference evidence="3" key="1">
    <citation type="submission" date="2017-12" db="EMBL/GenBank/DDBJ databases">
        <authorList>
            <person name="Yu X.-Y."/>
        </authorList>
    </citation>
    <scope>NUCLEOTIDE SEQUENCE [LARGE SCALE GENOMIC DNA]</scope>
    <source>
        <strain evidence="3">ZYSR67-Z</strain>
    </source>
</reference>
<dbReference type="EMBL" id="PIYS01000002">
    <property type="protein sequence ID" value="PKF73174.1"/>
    <property type="molecule type" value="Genomic_DNA"/>
</dbReference>
<evidence type="ECO:0000313" key="3">
    <source>
        <dbReference type="Proteomes" id="UP000242861"/>
    </source>
</evidence>
<comment type="caution">
    <text evidence="2">The sequence shown here is derived from an EMBL/GenBank/DDBJ whole genome shotgun (WGS) entry which is preliminary data.</text>
</comment>
<evidence type="ECO:0000313" key="2">
    <source>
        <dbReference type="EMBL" id="PKF73174.1"/>
    </source>
</evidence>
<dbReference type="InterPro" id="IPR025203">
    <property type="entry name" value="QSregVF"/>
</dbReference>
<organism evidence="2 3">
    <name type="scientific">Pseudomonas fluvialis</name>
    <dbReference type="NCBI Taxonomy" id="1793966"/>
    <lineage>
        <taxon>Bacteria</taxon>
        <taxon>Pseudomonadati</taxon>
        <taxon>Pseudomonadota</taxon>
        <taxon>Gammaproteobacteria</taxon>
        <taxon>Pseudomonadales</taxon>
        <taxon>Pseudomonadaceae</taxon>
        <taxon>Pseudomonas</taxon>
    </lineage>
</organism>
<feature type="chain" id="PRO_5014198732" description="Quorum-sensing-regulated virulence factor" evidence="1">
    <location>
        <begin position="20"/>
        <end position="131"/>
    </location>
</feature>
<sequence>MLRPMLVLLCSLLPLTSQAASLKTHELEQLLAQVARASSQGTPRAINEDILDQGFQAEGRTLINYLSVRAEHARQMQANPDAVRRQLQASVCANPGFVRLLRQGAQLRYEFSEYRSNRPVIREQFNAADCP</sequence>
<name>A0A2I0CUK2_9PSED</name>
<gene>
    <name evidence="2" type="ORF">CW360_01555</name>
</gene>
<feature type="signal peptide" evidence="1">
    <location>
        <begin position="1"/>
        <end position="19"/>
    </location>
</feature>
<dbReference type="RefSeq" id="WP_093985336.1">
    <property type="nucleotide sequence ID" value="NZ_BMDE01000003.1"/>
</dbReference>
<dbReference type="Pfam" id="PF13652">
    <property type="entry name" value="QSregVF"/>
    <property type="match status" value="1"/>
</dbReference>
<dbReference type="AlphaFoldDB" id="A0A2I0CUK2"/>
<evidence type="ECO:0008006" key="4">
    <source>
        <dbReference type="Google" id="ProtNLM"/>
    </source>
</evidence>
<evidence type="ECO:0000256" key="1">
    <source>
        <dbReference type="SAM" id="SignalP"/>
    </source>
</evidence>
<keyword evidence="1" id="KW-0732">Signal</keyword>
<dbReference type="Proteomes" id="UP000242861">
    <property type="component" value="Unassembled WGS sequence"/>
</dbReference>
<accession>A0A2I0CUK2</accession>